<dbReference type="EMBL" id="FORP01000001">
    <property type="protein sequence ID" value="SFI64500.1"/>
    <property type="molecule type" value="Genomic_DNA"/>
</dbReference>
<dbReference type="PANTHER" id="PTHR24421:SF10">
    <property type="entry name" value="NITRATE_NITRITE SENSOR PROTEIN NARQ"/>
    <property type="match status" value="1"/>
</dbReference>
<reference evidence="11 12" key="1">
    <citation type="submission" date="2016-10" db="EMBL/GenBank/DDBJ databases">
        <authorList>
            <person name="de Groot N.N."/>
        </authorList>
    </citation>
    <scope>NUCLEOTIDE SEQUENCE [LARGE SCALE GENOMIC DNA]</scope>
    <source>
        <strain evidence="11 12">DSM 44468</strain>
    </source>
</reference>
<dbReference type="GO" id="GO:0046983">
    <property type="term" value="F:protein dimerization activity"/>
    <property type="evidence" value="ECO:0007669"/>
    <property type="project" value="InterPro"/>
</dbReference>
<dbReference type="EC" id="2.7.13.3" evidence="2"/>
<feature type="transmembrane region" description="Helical" evidence="9">
    <location>
        <begin position="141"/>
        <end position="159"/>
    </location>
</feature>
<dbReference type="Gene3D" id="1.20.5.1930">
    <property type="match status" value="1"/>
</dbReference>
<dbReference type="GO" id="GO:0000155">
    <property type="term" value="F:phosphorelay sensor kinase activity"/>
    <property type="evidence" value="ECO:0007669"/>
    <property type="project" value="InterPro"/>
</dbReference>
<evidence type="ECO:0000259" key="10">
    <source>
        <dbReference type="Pfam" id="PF07730"/>
    </source>
</evidence>
<dbReference type="OrthoDB" id="227596at2"/>
<dbReference type="Proteomes" id="UP000199025">
    <property type="component" value="Unassembled WGS sequence"/>
</dbReference>
<dbReference type="InterPro" id="IPR050482">
    <property type="entry name" value="Sensor_HK_TwoCompSys"/>
</dbReference>
<comment type="catalytic activity">
    <reaction evidence="1">
        <text>ATP + protein L-histidine = ADP + protein N-phospho-L-histidine.</text>
        <dbReference type="EC" id="2.7.13.3"/>
    </reaction>
</comment>
<evidence type="ECO:0000256" key="2">
    <source>
        <dbReference type="ARBA" id="ARBA00012438"/>
    </source>
</evidence>
<keyword evidence="7" id="KW-0067">ATP-binding</keyword>
<dbReference type="GO" id="GO:0016020">
    <property type="term" value="C:membrane"/>
    <property type="evidence" value="ECO:0007669"/>
    <property type="project" value="InterPro"/>
</dbReference>
<dbReference type="RefSeq" id="WP_091503754.1">
    <property type="nucleotide sequence ID" value="NZ_CBDQZW010000009.1"/>
</dbReference>
<organism evidence="11 12">
    <name type="scientific">Amycolatopsis sacchari</name>
    <dbReference type="NCBI Taxonomy" id="115433"/>
    <lineage>
        <taxon>Bacteria</taxon>
        <taxon>Bacillati</taxon>
        <taxon>Actinomycetota</taxon>
        <taxon>Actinomycetes</taxon>
        <taxon>Pseudonocardiales</taxon>
        <taxon>Pseudonocardiaceae</taxon>
        <taxon>Amycolatopsis</taxon>
    </lineage>
</organism>
<keyword evidence="6 11" id="KW-0418">Kinase</keyword>
<feature type="transmembrane region" description="Helical" evidence="9">
    <location>
        <begin position="78"/>
        <end position="98"/>
    </location>
</feature>
<evidence type="ECO:0000256" key="1">
    <source>
        <dbReference type="ARBA" id="ARBA00000085"/>
    </source>
</evidence>
<keyword evidence="8" id="KW-0902">Two-component regulatory system</keyword>
<dbReference type="InterPro" id="IPR036890">
    <property type="entry name" value="HATPase_C_sf"/>
</dbReference>
<keyword evidence="5" id="KW-0547">Nucleotide-binding</keyword>
<feature type="domain" description="Signal transduction histidine kinase subgroup 3 dimerisation and phosphoacceptor" evidence="10">
    <location>
        <begin position="175"/>
        <end position="242"/>
    </location>
</feature>
<evidence type="ECO:0000256" key="3">
    <source>
        <dbReference type="ARBA" id="ARBA00022553"/>
    </source>
</evidence>
<sequence length="365" mass="38403">MDEEARLYWYTDRLLRPFAIAALVLVAALQFAAHPVTWRPLAIALLACCAAGEAAGLVPGDRLAPGGRLAFGVSYSVLSGMLLPLAQSTVAPAFAFLASAQAGQKLPARTAVCVATGGAVTTAVSLWLVDRLAPGSIDWPWWLGLTVVTPVFLGIARRNGLRAAEAERREATLRERGRIAREIHDVLGHSLSGIALQLDLADALHGKGRADEANEAVRRARALAVSSISETRRAIEALHEDALPLEQSLELLAGSESVPLEITGEPAPVSSEAAHALLRAAQEALTNAAKHAPGARRAVKLAFTRDSVALTVVNDRAPGGAVRRDDGGGMGLVGMRERIALLRGTLRAGPDAETGGWRVAVEVPR</sequence>
<evidence type="ECO:0000313" key="12">
    <source>
        <dbReference type="Proteomes" id="UP000199025"/>
    </source>
</evidence>
<dbReference type="STRING" id="115433.SAMN05421835_101304"/>
<evidence type="ECO:0000256" key="7">
    <source>
        <dbReference type="ARBA" id="ARBA00022840"/>
    </source>
</evidence>
<dbReference type="SUPFAM" id="SSF55874">
    <property type="entry name" value="ATPase domain of HSP90 chaperone/DNA topoisomerase II/histidine kinase"/>
    <property type="match status" value="1"/>
</dbReference>
<evidence type="ECO:0000313" key="11">
    <source>
        <dbReference type="EMBL" id="SFI64500.1"/>
    </source>
</evidence>
<evidence type="ECO:0000256" key="5">
    <source>
        <dbReference type="ARBA" id="ARBA00022741"/>
    </source>
</evidence>
<feature type="transmembrane region" description="Helical" evidence="9">
    <location>
        <begin position="110"/>
        <end position="129"/>
    </location>
</feature>
<protein>
    <recommendedName>
        <fullName evidence="2">histidine kinase</fullName>
        <ecNumber evidence="2">2.7.13.3</ecNumber>
    </recommendedName>
</protein>
<dbReference type="GO" id="GO:0005524">
    <property type="term" value="F:ATP binding"/>
    <property type="evidence" value="ECO:0007669"/>
    <property type="project" value="UniProtKB-KW"/>
</dbReference>
<dbReference type="PANTHER" id="PTHR24421">
    <property type="entry name" value="NITRATE/NITRITE SENSOR PROTEIN NARX-RELATED"/>
    <property type="match status" value="1"/>
</dbReference>
<keyword evidence="3" id="KW-0597">Phosphoprotein</keyword>
<dbReference type="CDD" id="cd16917">
    <property type="entry name" value="HATPase_UhpB-NarQ-NarX-like"/>
    <property type="match status" value="1"/>
</dbReference>
<feature type="transmembrane region" description="Helical" evidence="9">
    <location>
        <begin position="40"/>
        <end position="58"/>
    </location>
</feature>
<evidence type="ECO:0000256" key="8">
    <source>
        <dbReference type="ARBA" id="ARBA00023012"/>
    </source>
</evidence>
<keyword evidence="12" id="KW-1185">Reference proteome</keyword>
<name>A0A1I3JWP2_9PSEU</name>
<dbReference type="InterPro" id="IPR011712">
    <property type="entry name" value="Sig_transdc_His_kin_sub3_dim/P"/>
</dbReference>
<dbReference type="Pfam" id="PF07730">
    <property type="entry name" value="HisKA_3"/>
    <property type="match status" value="1"/>
</dbReference>
<keyword evidence="9" id="KW-0472">Membrane</keyword>
<evidence type="ECO:0000256" key="4">
    <source>
        <dbReference type="ARBA" id="ARBA00022679"/>
    </source>
</evidence>
<keyword evidence="9" id="KW-1133">Transmembrane helix</keyword>
<gene>
    <name evidence="11" type="ORF">SAMN05421835_101304</name>
</gene>
<keyword evidence="9" id="KW-0812">Transmembrane</keyword>
<evidence type="ECO:0000256" key="6">
    <source>
        <dbReference type="ARBA" id="ARBA00022777"/>
    </source>
</evidence>
<feature type="transmembrane region" description="Helical" evidence="9">
    <location>
        <begin position="14"/>
        <end position="33"/>
    </location>
</feature>
<dbReference type="Gene3D" id="3.30.565.10">
    <property type="entry name" value="Histidine kinase-like ATPase, C-terminal domain"/>
    <property type="match status" value="1"/>
</dbReference>
<proteinExistence type="predicted"/>
<dbReference type="AlphaFoldDB" id="A0A1I3JWP2"/>
<evidence type="ECO:0000256" key="9">
    <source>
        <dbReference type="SAM" id="Phobius"/>
    </source>
</evidence>
<keyword evidence="4" id="KW-0808">Transferase</keyword>
<accession>A0A1I3JWP2</accession>